<evidence type="ECO:0000313" key="2">
    <source>
        <dbReference type="Proteomes" id="UP000216961"/>
    </source>
</evidence>
<protein>
    <submittedName>
        <fullName evidence="1">Membrane protein</fullName>
    </submittedName>
</protein>
<dbReference type="Proteomes" id="UP000216961">
    <property type="component" value="Unassembled WGS sequence"/>
</dbReference>
<dbReference type="EMBL" id="NPBQ01000080">
    <property type="protein sequence ID" value="PAD82829.1"/>
    <property type="molecule type" value="Genomic_DNA"/>
</dbReference>
<dbReference type="PANTHER" id="PTHR40078:SF1">
    <property type="entry name" value="INTEGRAL MEMBRANE PROTEIN"/>
    <property type="match status" value="1"/>
</dbReference>
<comment type="caution">
    <text evidence="1">The sequence shown here is derived from an EMBL/GenBank/DDBJ whole genome shotgun (WGS) entry which is preliminary data.</text>
</comment>
<proteinExistence type="predicted"/>
<dbReference type="InterPro" id="IPR038750">
    <property type="entry name" value="YczE/YyaS-like"/>
</dbReference>
<sequence length="204" mass="22483">MSSFFYRCLLYVVGLFILAFGATLTIKANLGAGPWDALNVGLSHLVGLTIGSWIVIIGIILIFVNALLLRNKPNLLSLATVFILGFFVDFWMAHLVNRLHYFMFMSQLLLLIAGLIIVGLGIALYLQSEFPLNPIDDFMVTIQERYGVNLMVAKLIGEILALLFAFLVKGPIGLGTLIIAFGLGPAIQFFHPYCSKLTGKFVIK</sequence>
<reference evidence="1 2" key="1">
    <citation type="submission" date="2017-07" db="EMBL/GenBank/DDBJ databases">
        <title>Isolation and whole genome analysis of endospore-forming bacteria from heroin.</title>
        <authorList>
            <person name="Kalinowski J."/>
            <person name="Ahrens B."/>
            <person name="Al-Dilaimi A."/>
            <person name="Winkler A."/>
            <person name="Wibberg D."/>
            <person name="Schleenbecker U."/>
            <person name="Ruckert C."/>
            <person name="Wolfel R."/>
            <person name="Grass G."/>
        </authorList>
    </citation>
    <scope>NUCLEOTIDE SEQUENCE [LARGE SCALE GENOMIC DNA]</scope>
    <source>
        <strain evidence="1 2">7521-2</strain>
    </source>
</reference>
<dbReference type="PANTHER" id="PTHR40078">
    <property type="entry name" value="INTEGRAL MEMBRANE PROTEIN-RELATED"/>
    <property type="match status" value="1"/>
</dbReference>
<organism evidence="1 2">
    <name type="scientific">Niallia circulans</name>
    <name type="common">Bacillus circulans</name>
    <dbReference type="NCBI Taxonomy" id="1397"/>
    <lineage>
        <taxon>Bacteria</taxon>
        <taxon>Bacillati</taxon>
        <taxon>Bacillota</taxon>
        <taxon>Bacilli</taxon>
        <taxon>Bacillales</taxon>
        <taxon>Bacillaceae</taxon>
        <taxon>Niallia</taxon>
    </lineage>
</organism>
<dbReference type="AlphaFoldDB" id="A0A268FBT1"/>
<dbReference type="Pfam" id="PF19700">
    <property type="entry name" value="DUF6198"/>
    <property type="match status" value="1"/>
</dbReference>
<accession>A0A268FBT1</accession>
<gene>
    <name evidence="1" type="ORF">CHH57_13015</name>
</gene>
<name>A0A268FBT1_NIACI</name>
<dbReference type="KEGG" id="bcir:C2I06_22410"/>
<evidence type="ECO:0000313" key="1">
    <source>
        <dbReference type="EMBL" id="PAD82829.1"/>
    </source>
</evidence>
<dbReference type="RefSeq" id="WP_095330727.1">
    <property type="nucleotide sequence ID" value="NZ_CP026031.1"/>
</dbReference>